<dbReference type="InterPro" id="IPR036787">
    <property type="entry name" value="T_IF-3_N_sf"/>
</dbReference>
<reference evidence="7 8" key="1">
    <citation type="journal article" date="2015" name="Nature">
        <title>rRNA introns, odd ribosomes, and small enigmatic genomes across a large radiation of phyla.</title>
        <authorList>
            <person name="Brown C.T."/>
            <person name="Hug L.A."/>
            <person name="Thomas B.C."/>
            <person name="Sharon I."/>
            <person name="Castelle C.J."/>
            <person name="Singh A."/>
            <person name="Wilkins M.J."/>
            <person name="Williams K.H."/>
            <person name="Banfield J.F."/>
        </authorList>
    </citation>
    <scope>NUCLEOTIDE SEQUENCE [LARGE SCALE GENOMIC DNA]</scope>
</reference>
<gene>
    <name evidence="7" type="ORF">UY44_C0013G0015</name>
</gene>
<dbReference type="InterPro" id="IPR019814">
    <property type="entry name" value="Translation_initiation_fac_3_N"/>
</dbReference>
<evidence type="ECO:0000256" key="4">
    <source>
        <dbReference type="NCBIfam" id="TIGR00168"/>
    </source>
</evidence>
<evidence type="ECO:0000256" key="2">
    <source>
        <dbReference type="ARBA" id="ARBA00022540"/>
    </source>
</evidence>
<comment type="caution">
    <text evidence="7">The sequence shown here is derived from an EMBL/GenBank/DDBJ whole genome shotgun (WGS) entry which is preliminary data.</text>
</comment>
<dbReference type="Pfam" id="PF00707">
    <property type="entry name" value="IF3_C"/>
    <property type="match status" value="1"/>
</dbReference>
<dbReference type="InterPro" id="IPR019815">
    <property type="entry name" value="Translation_initiation_fac_3_C"/>
</dbReference>
<dbReference type="Gene3D" id="3.30.110.10">
    <property type="entry name" value="Translation initiation factor 3 (IF-3), C-terminal domain"/>
    <property type="match status" value="1"/>
</dbReference>
<dbReference type="Proteomes" id="UP000033965">
    <property type="component" value="Unassembled WGS sequence"/>
</dbReference>
<proteinExistence type="inferred from homology"/>
<evidence type="ECO:0000259" key="5">
    <source>
        <dbReference type="Pfam" id="PF00707"/>
    </source>
</evidence>
<organism evidence="7 8">
    <name type="scientific">Candidatus Kaiserbacteria bacterium GW2011_GWA2_49_19</name>
    <dbReference type="NCBI Taxonomy" id="1618669"/>
    <lineage>
        <taxon>Bacteria</taxon>
        <taxon>Candidatus Kaiseribacteriota</taxon>
    </lineage>
</organism>
<dbReference type="NCBIfam" id="TIGR00168">
    <property type="entry name" value="infC"/>
    <property type="match status" value="1"/>
</dbReference>
<sequence>MRITHRHKKEEPKKAYRFNLGIVSPEVLVLDKTGANLGVMKTSAALALAQEQGIDLVEINPKSTPPVAKIIDFGQFRYTQEKEARIAKAHQHVVEIKGVRLSLRIGAHDLEIRKTQAMKFLNDGNKVKVEIILRGRENQQAGMAFEMIKKFVEDVNRAMPVRSEQAPEKQANKVTTIIAKS</sequence>
<dbReference type="EMBL" id="LCPZ01000013">
    <property type="protein sequence ID" value="KKW08262.1"/>
    <property type="molecule type" value="Genomic_DNA"/>
</dbReference>
<dbReference type="PANTHER" id="PTHR10938:SF0">
    <property type="entry name" value="TRANSLATION INITIATION FACTOR IF-3, MITOCHONDRIAL"/>
    <property type="match status" value="1"/>
</dbReference>
<accession>A0A0G1Y042</accession>
<comment type="similarity">
    <text evidence="1">Belongs to the IF-3 family.</text>
</comment>
<dbReference type="AlphaFoldDB" id="A0A0G1Y042"/>
<dbReference type="PANTHER" id="PTHR10938">
    <property type="entry name" value="TRANSLATION INITIATION FACTOR IF-3"/>
    <property type="match status" value="1"/>
</dbReference>
<evidence type="ECO:0000313" key="7">
    <source>
        <dbReference type="EMBL" id="KKW08262.1"/>
    </source>
</evidence>
<dbReference type="SUPFAM" id="SSF55200">
    <property type="entry name" value="Translation initiation factor IF3, C-terminal domain"/>
    <property type="match status" value="1"/>
</dbReference>
<keyword evidence="3" id="KW-0648">Protein biosynthesis</keyword>
<dbReference type="GO" id="GO:0003743">
    <property type="term" value="F:translation initiation factor activity"/>
    <property type="evidence" value="ECO:0007669"/>
    <property type="project" value="UniProtKB-UniRule"/>
</dbReference>
<evidence type="ECO:0000256" key="1">
    <source>
        <dbReference type="ARBA" id="ARBA00005439"/>
    </source>
</evidence>
<evidence type="ECO:0000259" key="6">
    <source>
        <dbReference type="Pfam" id="PF05198"/>
    </source>
</evidence>
<keyword evidence="2 7" id="KW-0396">Initiation factor</keyword>
<dbReference type="GO" id="GO:0043022">
    <property type="term" value="F:ribosome binding"/>
    <property type="evidence" value="ECO:0007669"/>
    <property type="project" value="TreeGrafter"/>
</dbReference>
<dbReference type="Gene3D" id="3.10.20.80">
    <property type="entry name" value="Translation initiation factor 3 (IF-3), N-terminal domain"/>
    <property type="match status" value="1"/>
</dbReference>
<evidence type="ECO:0000256" key="3">
    <source>
        <dbReference type="ARBA" id="ARBA00022917"/>
    </source>
</evidence>
<dbReference type="Pfam" id="PF05198">
    <property type="entry name" value="IF3_N"/>
    <property type="match status" value="1"/>
</dbReference>
<evidence type="ECO:0000313" key="8">
    <source>
        <dbReference type="Proteomes" id="UP000033965"/>
    </source>
</evidence>
<dbReference type="SUPFAM" id="SSF54364">
    <property type="entry name" value="Translation initiation factor IF3, N-terminal domain"/>
    <property type="match status" value="1"/>
</dbReference>
<dbReference type="GO" id="GO:0005737">
    <property type="term" value="C:cytoplasm"/>
    <property type="evidence" value="ECO:0007669"/>
    <property type="project" value="UniProtKB-ARBA"/>
</dbReference>
<dbReference type="InterPro" id="IPR001288">
    <property type="entry name" value="Translation_initiation_fac_3"/>
</dbReference>
<name>A0A0G1Y042_9BACT</name>
<dbReference type="GO" id="GO:0032790">
    <property type="term" value="P:ribosome disassembly"/>
    <property type="evidence" value="ECO:0007669"/>
    <property type="project" value="TreeGrafter"/>
</dbReference>
<protein>
    <recommendedName>
        <fullName evidence="4">Translation initiation factor IF-3</fullName>
    </recommendedName>
</protein>
<feature type="domain" description="Translation initiation factor 3 N-terminal" evidence="6">
    <location>
        <begin position="19"/>
        <end position="85"/>
    </location>
</feature>
<feature type="domain" description="Translation initiation factor 3 C-terminal" evidence="5">
    <location>
        <begin position="94"/>
        <end position="179"/>
    </location>
</feature>
<dbReference type="InterPro" id="IPR036788">
    <property type="entry name" value="T_IF-3_C_sf"/>
</dbReference>